<dbReference type="AlphaFoldDB" id="C4IZ48"/>
<accession>C4IZ48</accession>
<protein>
    <submittedName>
        <fullName evidence="1">Uncharacterized protein</fullName>
    </submittedName>
</protein>
<organism evidence="1">
    <name type="scientific">Zea mays</name>
    <name type="common">Maize</name>
    <dbReference type="NCBI Taxonomy" id="4577"/>
    <lineage>
        <taxon>Eukaryota</taxon>
        <taxon>Viridiplantae</taxon>
        <taxon>Streptophyta</taxon>
        <taxon>Embryophyta</taxon>
        <taxon>Tracheophyta</taxon>
        <taxon>Spermatophyta</taxon>
        <taxon>Magnoliopsida</taxon>
        <taxon>Liliopsida</taxon>
        <taxon>Poales</taxon>
        <taxon>Poaceae</taxon>
        <taxon>PACMAD clade</taxon>
        <taxon>Panicoideae</taxon>
        <taxon>Andropogonodae</taxon>
        <taxon>Andropogoneae</taxon>
        <taxon>Tripsacinae</taxon>
        <taxon>Zea</taxon>
    </lineage>
</organism>
<name>C4IZ48_MAIZE</name>
<evidence type="ECO:0000313" key="1">
    <source>
        <dbReference type="EMBL" id="ACR34198.1"/>
    </source>
</evidence>
<reference evidence="1" key="2">
    <citation type="submission" date="2012-06" db="EMBL/GenBank/DDBJ databases">
        <authorList>
            <person name="Yu Y."/>
            <person name="Currie J."/>
            <person name="Lomeli R."/>
            <person name="Angelova A."/>
            <person name="Collura K."/>
            <person name="Wissotski M."/>
            <person name="Campos D."/>
            <person name="Kudrna D."/>
            <person name="Golser W."/>
            <person name="Ashely E."/>
            <person name="Descour A."/>
            <person name="Fernandes J."/>
            <person name="Soderlund C."/>
            <person name="Walbot V."/>
        </authorList>
    </citation>
    <scope>NUCLEOTIDE SEQUENCE</scope>
    <source>
        <strain evidence="1">B73</strain>
    </source>
</reference>
<sequence>MQQPTSIVLLQGEPRGKRISCYFGVNKLNQNQH</sequence>
<dbReference type="EMBL" id="BT083845">
    <property type="protein sequence ID" value="ACR34198.1"/>
    <property type="molecule type" value="mRNA"/>
</dbReference>
<reference evidence="1" key="1">
    <citation type="journal article" date="2009" name="PLoS Genet.">
        <title>Sequencing, mapping, and analysis of 27,455 maize full-length cDNAs.</title>
        <authorList>
            <person name="Soderlund C."/>
            <person name="Descour A."/>
            <person name="Kudrna D."/>
            <person name="Bomhoff M."/>
            <person name="Boyd L."/>
            <person name="Currie J."/>
            <person name="Angelova A."/>
            <person name="Collura K."/>
            <person name="Wissotski M."/>
            <person name="Ashley E."/>
            <person name="Morrow D."/>
            <person name="Fernandes J."/>
            <person name="Walbot V."/>
            <person name="Yu Y."/>
        </authorList>
    </citation>
    <scope>NUCLEOTIDE SEQUENCE</scope>
    <source>
        <strain evidence="1">B73</strain>
    </source>
</reference>
<proteinExistence type="evidence at transcript level"/>